<feature type="domain" description="Harmonin-binding protein USHBP1 PDZ-binding" evidence="1">
    <location>
        <begin position="26"/>
        <end position="73"/>
    </location>
</feature>
<sequence length="75" mass="8540">NLPGYQTSIPYPGIQPSNMESEMKWLKGHLDHVKQWNEQLSVTLQKCKTDSEKLSMHLGKQESACTALRLALQSR</sequence>
<evidence type="ECO:0000313" key="3">
    <source>
        <dbReference type="Proteomes" id="UP000770717"/>
    </source>
</evidence>
<dbReference type="Proteomes" id="UP000770717">
    <property type="component" value="Unassembled WGS sequence"/>
</dbReference>
<gene>
    <name evidence="2" type="ORF">GDO78_017682</name>
</gene>
<dbReference type="PANTHER" id="PTHR23347:SF5">
    <property type="entry name" value="HARMONIN-BINDING PROTEIN USHBP1"/>
    <property type="match status" value="1"/>
</dbReference>
<reference evidence="2" key="1">
    <citation type="thesis" date="2020" institute="ProQuest LLC" country="789 East Eisenhower Parkway, Ann Arbor, MI, USA">
        <title>Comparative Genomics and Chromosome Evolution.</title>
        <authorList>
            <person name="Mudd A.B."/>
        </authorList>
    </citation>
    <scope>NUCLEOTIDE SEQUENCE</scope>
    <source>
        <strain evidence="2">HN-11 Male</strain>
        <tissue evidence="2">Kidney and liver</tissue>
    </source>
</reference>
<dbReference type="OrthoDB" id="6256369at2759"/>
<comment type="caution">
    <text evidence="2">The sequence shown here is derived from an EMBL/GenBank/DDBJ whole genome shotgun (WGS) entry which is preliminary data.</text>
</comment>
<evidence type="ECO:0000259" key="1">
    <source>
        <dbReference type="Pfam" id="PF10506"/>
    </source>
</evidence>
<name>A0A8J6BCT7_ELECQ</name>
<dbReference type="EMBL" id="WNTK01026402">
    <property type="protein sequence ID" value="KAG9461210.1"/>
    <property type="molecule type" value="Genomic_DNA"/>
</dbReference>
<keyword evidence="3" id="KW-1185">Reference proteome</keyword>
<dbReference type="PANTHER" id="PTHR23347">
    <property type="entry name" value="COLORECTAL MUTANT CANCER PROTEIN MCC PROTEIN -RELATED"/>
    <property type="match status" value="1"/>
</dbReference>
<dbReference type="InterPro" id="IPR040171">
    <property type="entry name" value="USBP1-like"/>
</dbReference>
<dbReference type="InterPro" id="IPR019536">
    <property type="entry name" value="USHBP1_PDZ-bd"/>
</dbReference>
<dbReference type="Pfam" id="PF10506">
    <property type="entry name" value="USHBP1_PDZ-bd"/>
    <property type="match status" value="1"/>
</dbReference>
<organism evidence="2 3">
    <name type="scientific">Eleutherodactylus coqui</name>
    <name type="common">Puerto Rican coqui</name>
    <dbReference type="NCBI Taxonomy" id="57060"/>
    <lineage>
        <taxon>Eukaryota</taxon>
        <taxon>Metazoa</taxon>
        <taxon>Chordata</taxon>
        <taxon>Craniata</taxon>
        <taxon>Vertebrata</taxon>
        <taxon>Euteleostomi</taxon>
        <taxon>Amphibia</taxon>
        <taxon>Batrachia</taxon>
        <taxon>Anura</taxon>
        <taxon>Neobatrachia</taxon>
        <taxon>Hyloidea</taxon>
        <taxon>Eleutherodactylidae</taxon>
        <taxon>Eleutherodactylinae</taxon>
        <taxon>Eleutherodactylus</taxon>
        <taxon>Eleutherodactylus</taxon>
    </lineage>
</organism>
<evidence type="ECO:0000313" key="2">
    <source>
        <dbReference type="EMBL" id="KAG9461210.1"/>
    </source>
</evidence>
<feature type="non-terminal residue" evidence="2">
    <location>
        <position position="75"/>
    </location>
</feature>
<protein>
    <recommendedName>
        <fullName evidence="1">Harmonin-binding protein USHBP1 PDZ-binding domain-containing protein</fullName>
    </recommendedName>
</protein>
<accession>A0A8J6BCT7</accession>
<dbReference type="AlphaFoldDB" id="A0A8J6BCT7"/>
<proteinExistence type="predicted"/>